<organism evidence="2 3">
    <name type="scientific">Hyaloscypha hepaticicola</name>
    <dbReference type="NCBI Taxonomy" id="2082293"/>
    <lineage>
        <taxon>Eukaryota</taxon>
        <taxon>Fungi</taxon>
        <taxon>Dikarya</taxon>
        <taxon>Ascomycota</taxon>
        <taxon>Pezizomycotina</taxon>
        <taxon>Leotiomycetes</taxon>
        <taxon>Helotiales</taxon>
        <taxon>Hyaloscyphaceae</taxon>
        <taxon>Hyaloscypha</taxon>
    </lineage>
</organism>
<name>A0A2J6Q4V1_9HELO</name>
<evidence type="ECO:0000313" key="2">
    <source>
        <dbReference type="EMBL" id="PMD21286.1"/>
    </source>
</evidence>
<dbReference type="Proteomes" id="UP000235672">
    <property type="component" value="Unassembled WGS sequence"/>
</dbReference>
<sequence length="212" mass="23700">MATHPIFVILPSPIPISELDELLGRFVVDIFSPLDLSAPKTVSDITYTHALVPITAEDLTITLNSIHNESAIGRLQKVLEIAAKKGWNQKLNIESSKVETRRLKDHDEVFEGVTGYKGKWREIAKLFKYSKSGMAFWRKQVYMIVGVKVLTDPSVTFERTDKSSAEAKATVPADKIADSFAPESGRLVPNPEAELKREDELGQTFKTKTKNE</sequence>
<keyword evidence="3" id="KW-1185">Reference proteome</keyword>
<dbReference type="OrthoDB" id="5410365at2759"/>
<reference evidence="2 3" key="1">
    <citation type="submission" date="2016-05" db="EMBL/GenBank/DDBJ databases">
        <title>A degradative enzymes factory behind the ericoid mycorrhizal symbiosis.</title>
        <authorList>
            <consortium name="DOE Joint Genome Institute"/>
            <person name="Martino E."/>
            <person name="Morin E."/>
            <person name="Grelet G."/>
            <person name="Kuo A."/>
            <person name="Kohler A."/>
            <person name="Daghino S."/>
            <person name="Barry K."/>
            <person name="Choi C."/>
            <person name="Cichocki N."/>
            <person name="Clum A."/>
            <person name="Copeland A."/>
            <person name="Hainaut M."/>
            <person name="Haridas S."/>
            <person name="Labutti K."/>
            <person name="Lindquist E."/>
            <person name="Lipzen A."/>
            <person name="Khouja H.-R."/>
            <person name="Murat C."/>
            <person name="Ohm R."/>
            <person name="Olson A."/>
            <person name="Spatafora J."/>
            <person name="Veneault-Fourrey C."/>
            <person name="Henrissat B."/>
            <person name="Grigoriev I."/>
            <person name="Martin F."/>
            <person name="Perotto S."/>
        </authorList>
    </citation>
    <scope>NUCLEOTIDE SEQUENCE [LARGE SCALE GENOMIC DNA]</scope>
    <source>
        <strain evidence="2 3">UAMH 7357</strain>
    </source>
</reference>
<evidence type="ECO:0000313" key="3">
    <source>
        <dbReference type="Proteomes" id="UP000235672"/>
    </source>
</evidence>
<gene>
    <name evidence="2" type="ORF">NA56DRAFT_123885</name>
</gene>
<feature type="region of interest" description="Disordered" evidence="1">
    <location>
        <begin position="180"/>
        <end position="212"/>
    </location>
</feature>
<protein>
    <submittedName>
        <fullName evidence="2">Uncharacterized protein</fullName>
    </submittedName>
</protein>
<evidence type="ECO:0000256" key="1">
    <source>
        <dbReference type="SAM" id="MobiDB-lite"/>
    </source>
</evidence>
<dbReference type="EMBL" id="KZ613481">
    <property type="protein sequence ID" value="PMD21286.1"/>
    <property type="molecule type" value="Genomic_DNA"/>
</dbReference>
<dbReference type="AlphaFoldDB" id="A0A2J6Q4V1"/>
<accession>A0A2J6Q4V1</accession>
<proteinExistence type="predicted"/>